<dbReference type="InterPro" id="IPR036890">
    <property type="entry name" value="HATPase_C_sf"/>
</dbReference>
<evidence type="ECO:0000313" key="1">
    <source>
        <dbReference type="EMBL" id="MDC0711586.1"/>
    </source>
</evidence>
<keyword evidence="2" id="KW-1185">Reference proteome</keyword>
<name>A0ABT5DGU9_9BACT</name>
<evidence type="ECO:0008006" key="3">
    <source>
        <dbReference type="Google" id="ProtNLM"/>
    </source>
</evidence>
<dbReference type="SUPFAM" id="SSF55874">
    <property type="entry name" value="ATPase domain of HSP90 chaperone/DNA topoisomerase II/histidine kinase"/>
    <property type="match status" value="1"/>
</dbReference>
<gene>
    <name evidence="1" type="ORF">POL68_24160</name>
</gene>
<accession>A0ABT5DGU9</accession>
<sequence>MERLRRKAPGAAVSEDVDLDLRNCHYLGPAAVVTLCALRAKADLAAKSFRIALPESPPPLTNYCRYSGLQRFFGLGPGPDAHPDNVTTPVRQFRTRPLSELAEISSLVRRQMGLSKSDEHYLNLTLIELAQNVLDHAKSQVGGFLSARALSTERQVRFAVADLGIGFREALRLTHPVHRDLDAIRLAMTANVSSKSSTHNLGQGLKLLRDIVLANGGSMLLCSKGAWFELLNGRENVGVFLNGNEYPGVLAVVTLPVRGPGADEDKDDHGDVWD</sequence>
<protein>
    <recommendedName>
        <fullName evidence="3">Histidine kinase/HSP90-like ATPase domain-containing protein</fullName>
    </recommendedName>
</protein>
<dbReference type="EMBL" id="JAQNDM010000002">
    <property type="protein sequence ID" value="MDC0711586.1"/>
    <property type="molecule type" value="Genomic_DNA"/>
</dbReference>
<reference evidence="1 2" key="1">
    <citation type="submission" date="2022-11" db="EMBL/GenBank/DDBJ databases">
        <title>Minimal conservation of predation-associated metabolite biosynthetic gene clusters underscores biosynthetic potential of Myxococcota including descriptions for ten novel species: Archangium lansinium sp. nov., Myxococcus landrumus sp. nov., Nannocystis bai.</title>
        <authorList>
            <person name="Ahearne A."/>
            <person name="Stevens C."/>
            <person name="Dowd S."/>
        </authorList>
    </citation>
    <scope>NUCLEOTIDE SEQUENCE [LARGE SCALE GENOMIC DNA]</scope>
    <source>
        <strain evidence="1 2">NCWAL01</strain>
    </source>
</reference>
<dbReference type="Proteomes" id="UP001221838">
    <property type="component" value="Unassembled WGS sequence"/>
</dbReference>
<dbReference type="RefSeq" id="WP_272141564.1">
    <property type="nucleotide sequence ID" value="NZ_JAQNDM010000002.1"/>
</dbReference>
<evidence type="ECO:0000313" key="2">
    <source>
        <dbReference type="Proteomes" id="UP001221838"/>
    </source>
</evidence>
<comment type="caution">
    <text evidence="1">The sequence shown here is derived from an EMBL/GenBank/DDBJ whole genome shotgun (WGS) entry which is preliminary data.</text>
</comment>
<dbReference type="Gene3D" id="3.30.565.10">
    <property type="entry name" value="Histidine kinase-like ATPase, C-terminal domain"/>
    <property type="match status" value="1"/>
</dbReference>
<proteinExistence type="predicted"/>
<organism evidence="1 2">
    <name type="scientific">Stigmatella ashevillensis</name>
    <dbReference type="NCBI Taxonomy" id="2995309"/>
    <lineage>
        <taxon>Bacteria</taxon>
        <taxon>Pseudomonadati</taxon>
        <taxon>Myxococcota</taxon>
        <taxon>Myxococcia</taxon>
        <taxon>Myxococcales</taxon>
        <taxon>Cystobacterineae</taxon>
        <taxon>Archangiaceae</taxon>
        <taxon>Stigmatella</taxon>
    </lineage>
</organism>